<dbReference type="EMBL" id="JAAGAX010000003">
    <property type="protein sequence ID" value="KAF2318581.1"/>
    <property type="molecule type" value="Genomic_DNA"/>
</dbReference>
<name>A0A6A6N362_HEVBR</name>
<dbReference type="AlphaFoldDB" id="A0A6A6N362"/>
<evidence type="ECO:0000259" key="2">
    <source>
        <dbReference type="PROSITE" id="PS50891"/>
    </source>
</evidence>
<evidence type="ECO:0000256" key="1">
    <source>
        <dbReference type="ARBA" id="ARBA00005474"/>
    </source>
</evidence>
<dbReference type="CDD" id="cd10017">
    <property type="entry name" value="B3_DNA"/>
    <property type="match status" value="1"/>
</dbReference>
<keyword evidence="6" id="KW-1185">Reference proteome</keyword>
<evidence type="ECO:0000313" key="6">
    <source>
        <dbReference type="Proteomes" id="UP000467840"/>
    </source>
</evidence>
<feature type="domain" description="LOB" evidence="2">
    <location>
        <begin position="70"/>
        <end position="185"/>
    </location>
</feature>
<organism evidence="4 6">
    <name type="scientific">Hevea brasiliensis</name>
    <name type="common">Para rubber tree</name>
    <name type="synonym">Siphonia brasiliensis</name>
    <dbReference type="NCBI Taxonomy" id="3981"/>
    <lineage>
        <taxon>Eukaryota</taxon>
        <taxon>Viridiplantae</taxon>
        <taxon>Streptophyta</taxon>
        <taxon>Embryophyta</taxon>
        <taxon>Tracheophyta</taxon>
        <taxon>Spermatophyta</taxon>
        <taxon>Magnoliopsida</taxon>
        <taxon>eudicotyledons</taxon>
        <taxon>Gunneridae</taxon>
        <taxon>Pentapetalae</taxon>
        <taxon>rosids</taxon>
        <taxon>fabids</taxon>
        <taxon>Malpighiales</taxon>
        <taxon>Euphorbiaceae</taxon>
        <taxon>Crotonoideae</taxon>
        <taxon>Micrandreae</taxon>
        <taxon>Hevea</taxon>
    </lineage>
</organism>
<proteinExistence type="inferred from homology"/>
<evidence type="ECO:0000313" key="3">
    <source>
        <dbReference type="EMBL" id="KAF2318570.1"/>
    </source>
</evidence>
<dbReference type="Proteomes" id="UP000467840">
    <property type="component" value="Chromosome 10"/>
</dbReference>
<sequence>MGNNNHDLSPFLFSSPPYAQFPSPPFSLSSSPSLSPSLNTPFESSQSLPLHTAQSSSSSFHPSAATANLRPCTACKIRGQRCSDKCYVASYLPPTDSHKFTFVDGMLGATNIVSFLQNNNSSSYVPLLLLLRDISSQDGELQADTSTQEVPKILSDASNVDGALYDGDNCRKYGQNQVQGISGVINLSSISSKTQPRGHTTKIIHHIPNATIIFSRELFKTDKMHQLILPTRILEQFPIEQGYEREFPAFDGNGNRWDFILAIREVGKYLKPYLRAQMWNKFVVAHALSDPNGQYGVVFYIQNDDPETVQVRGLRRNTNILGCSIWVQV</sequence>
<dbReference type="InterPro" id="IPR004883">
    <property type="entry name" value="LOB"/>
</dbReference>
<evidence type="ECO:0000313" key="5">
    <source>
        <dbReference type="EMBL" id="KAF2318581.1"/>
    </source>
</evidence>
<comment type="similarity">
    <text evidence="1">Belongs to the LOB domain-containing protein family.</text>
</comment>
<dbReference type="EMBL" id="JAAGAX010000003">
    <property type="protein sequence ID" value="KAF2318579.1"/>
    <property type="molecule type" value="Genomic_DNA"/>
</dbReference>
<dbReference type="EMBL" id="JAAGAX010000003">
    <property type="protein sequence ID" value="KAF2318570.1"/>
    <property type="molecule type" value="Genomic_DNA"/>
</dbReference>
<reference evidence="4 6" key="1">
    <citation type="journal article" date="2020" name="Mol. Plant">
        <title>The Chromosome-Based Rubber Tree Genome Provides New Insights into Spurge Genome Evolution and Rubber Biosynthesis.</title>
        <authorList>
            <person name="Liu J."/>
            <person name="Shi C."/>
            <person name="Shi C.C."/>
            <person name="Li W."/>
            <person name="Zhang Q.J."/>
            <person name="Zhang Y."/>
            <person name="Li K."/>
            <person name="Lu H.F."/>
            <person name="Shi C."/>
            <person name="Zhu S.T."/>
            <person name="Xiao Z.Y."/>
            <person name="Nan H."/>
            <person name="Yue Y."/>
            <person name="Zhu X.G."/>
            <person name="Wu Y."/>
            <person name="Hong X.N."/>
            <person name="Fan G.Y."/>
            <person name="Tong Y."/>
            <person name="Zhang D."/>
            <person name="Mao C.L."/>
            <person name="Liu Y.L."/>
            <person name="Hao S.J."/>
            <person name="Liu W.Q."/>
            <person name="Lv M.Q."/>
            <person name="Zhang H.B."/>
            <person name="Liu Y."/>
            <person name="Hu-Tang G.R."/>
            <person name="Wang J.P."/>
            <person name="Wang J.H."/>
            <person name="Sun Y.H."/>
            <person name="Ni S.B."/>
            <person name="Chen W.B."/>
            <person name="Zhang X.C."/>
            <person name="Jiao Y.N."/>
            <person name="Eichler E.E."/>
            <person name="Li G.H."/>
            <person name="Liu X."/>
            <person name="Gao L.Z."/>
        </authorList>
    </citation>
    <scope>NUCLEOTIDE SEQUENCE [LARGE SCALE GENOMIC DNA]</scope>
    <source>
        <strain evidence="6">cv. GT1</strain>
        <tissue evidence="4">Leaf</tissue>
    </source>
</reference>
<dbReference type="GO" id="GO:0003677">
    <property type="term" value="F:DNA binding"/>
    <property type="evidence" value="ECO:0007669"/>
    <property type="project" value="InterPro"/>
</dbReference>
<gene>
    <name evidence="3" type="ORF">GH714_008975</name>
    <name evidence="4" type="ORF">GH714_009013</name>
    <name evidence="5" type="ORF">GH714_009106</name>
</gene>
<dbReference type="PROSITE" id="PS50891">
    <property type="entry name" value="LOB"/>
    <property type="match status" value="1"/>
</dbReference>
<protein>
    <recommendedName>
        <fullName evidence="2">LOB domain-containing protein</fullName>
    </recommendedName>
</protein>
<dbReference type="Pfam" id="PF03195">
    <property type="entry name" value="LOB"/>
    <property type="match status" value="1"/>
</dbReference>
<accession>A0A6A6N362</accession>
<evidence type="ECO:0000313" key="4">
    <source>
        <dbReference type="EMBL" id="KAF2318579.1"/>
    </source>
</evidence>
<dbReference type="InterPro" id="IPR003340">
    <property type="entry name" value="B3_DNA-bd"/>
</dbReference>
<comment type="caution">
    <text evidence="4">The sequence shown here is derived from an EMBL/GenBank/DDBJ whole genome shotgun (WGS) entry which is preliminary data.</text>
</comment>